<evidence type="ECO:0000313" key="5">
    <source>
        <dbReference type="Ensembl" id="ENSNBRP00000027752.1"/>
    </source>
</evidence>
<feature type="signal peptide" evidence="3">
    <location>
        <begin position="1"/>
        <end position="32"/>
    </location>
</feature>
<keyword evidence="1" id="KW-0202">Cytokine</keyword>
<evidence type="ECO:0000256" key="1">
    <source>
        <dbReference type="ARBA" id="ARBA00022514"/>
    </source>
</evidence>
<dbReference type="GO" id="GO:0006955">
    <property type="term" value="P:immune response"/>
    <property type="evidence" value="ECO:0007669"/>
    <property type="project" value="InterPro"/>
</dbReference>
<feature type="chain" id="PRO_5018544977" description="Chemokine interleukin-8-like domain-containing protein" evidence="3">
    <location>
        <begin position="33"/>
        <end position="161"/>
    </location>
</feature>
<dbReference type="Proteomes" id="UP000261580">
    <property type="component" value="Unassembled WGS sequence"/>
</dbReference>
<dbReference type="Pfam" id="PF00048">
    <property type="entry name" value="IL8"/>
    <property type="match status" value="1"/>
</dbReference>
<dbReference type="Gene3D" id="2.40.50.40">
    <property type="match status" value="1"/>
</dbReference>
<sequence length="161" mass="17690">MLRTTERTSQMKSSLIVTTLLCFTTWMSLAFARPGESCCVSWSTTRVPLVRIVNYAIQSEDTCRIKAVWYVFIKPHTTICAKPDADWTRKAIEKVDRENLQKGFASDTTPTGSTPATSTPATSTAPPTSEKIPQKNVTLGEDTQDGGTRSSENVSEKSPPN</sequence>
<feature type="region of interest" description="Disordered" evidence="2">
    <location>
        <begin position="98"/>
        <end position="161"/>
    </location>
</feature>
<proteinExistence type="predicted"/>
<dbReference type="GO" id="GO:0005615">
    <property type="term" value="C:extracellular space"/>
    <property type="evidence" value="ECO:0007669"/>
    <property type="project" value="UniProtKB-KW"/>
</dbReference>
<dbReference type="OMA" id="ATICANP"/>
<feature type="compositionally biased region" description="Low complexity" evidence="2">
    <location>
        <begin position="105"/>
        <end position="129"/>
    </location>
</feature>
<reference evidence="5" key="1">
    <citation type="submission" date="2025-08" db="UniProtKB">
        <authorList>
            <consortium name="Ensembl"/>
        </authorList>
    </citation>
    <scope>IDENTIFICATION</scope>
</reference>
<dbReference type="PANTHER" id="PTHR12015:SF108">
    <property type="entry name" value="C-C MOTIF CHEMOKINE 20"/>
    <property type="match status" value="1"/>
</dbReference>
<protein>
    <recommendedName>
        <fullName evidence="4">Chemokine interleukin-8-like domain-containing protein</fullName>
    </recommendedName>
</protein>
<keyword evidence="3" id="KW-0732">Signal</keyword>
<dbReference type="GO" id="GO:0008009">
    <property type="term" value="F:chemokine activity"/>
    <property type="evidence" value="ECO:0007669"/>
    <property type="project" value="InterPro"/>
</dbReference>
<dbReference type="PANTHER" id="PTHR12015">
    <property type="entry name" value="SMALL INDUCIBLE CYTOKINE A"/>
    <property type="match status" value="1"/>
</dbReference>
<dbReference type="InterPro" id="IPR036048">
    <property type="entry name" value="Interleukin_8-like_sf"/>
</dbReference>
<dbReference type="Bgee" id="ENSNBRG00000021165">
    <property type="expression patterns" value="Expressed in zone of skin and 3 other cell types or tissues"/>
</dbReference>
<dbReference type="SMART" id="SM00199">
    <property type="entry name" value="SCY"/>
    <property type="match status" value="1"/>
</dbReference>
<dbReference type="InterPro" id="IPR001811">
    <property type="entry name" value="Chemokine_IL8-like_dom"/>
</dbReference>
<dbReference type="SUPFAM" id="SSF54117">
    <property type="entry name" value="Interleukin 8-like chemokines"/>
    <property type="match status" value="1"/>
</dbReference>
<keyword evidence="6" id="KW-1185">Reference proteome</keyword>
<feature type="compositionally biased region" description="Polar residues" evidence="2">
    <location>
        <begin position="145"/>
        <end position="161"/>
    </location>
</feature>
<evidence type="ECO:0000256" key="2">
    <source>
        <dbReference type="SAM" id="MobiDB-lite"/>
    </source>
</evidence>
<dbReference type="AlphaFoldDB" id="A0A3Q4IAQ1"/>
<feature type="domain" description="Chemokine interleukin-8-like" evidence="4">
    <location>
        <begin position="35"/>
        <end position="95"/>
    </location>
</feature>
<organism evidence="5 6">
    <name type="scientific">Neolamprologus brichardi</name>
    <name type="common">Fairy cichlid</name>
    <name type="synonym">Lamprologus brichardi</name>
    <dbReference type="NCBI Taxonomy" id="32507"/>
    <lineage>
        <taxon>Eukaryota</taxon>
        <taxon>Metazoa</taxon>
        <taxon>Chordata</taxon>
        <taxon>Craniata</taxon>
        <taxon>Vertebrata</taxon>
        <taxon>Euteleostomi</taxon>
        <taxon>Actinopterygii</taxon>
        <taxon>Neopterygii</taxon>
        <taxon>Teleostei</taxon>
        <taxon>Neoteleostei</taxon>
        <taxon>Acanthomorphata</taxon>
        <taxon>Ovalentaria</taxon>
        <taxon>Cichlomorphae</taxon>
        <taxon>Cichliformes</taxon>
        <taxon>Cichlidae</taxon>
        <taxon>African cichlids</taxon>
        <taxon>Pseudocrenilabrinae</taxon>
        <taxon>Lamprologini</taxon>
        <taxon>Neolamprologus</taxon>
    </lineage>
</organism>
<evidence type="ECO:0000259" key="4">
    <source>
        <dbReference type="SMART" id="SM00199"/>
    </source>
</evidence>
<name>A0A3Q4IAQ1_NEOBR</name>
<dbReference type="GeneTree" id="ENSGT00940000175314"/>
<accession>A0A3Q4IAQ1</accession>
<evidence type="ECO:0000256" key="3">
    <source>
        <dbReference type="SAM" id="SignalP"/>
    </source>
</evidence>
<reference evidence="5" key="2">
    <citation type="submission" date="2025-09" db="UniProtKB">
        <authorList>
            <consortium name="Ensembl"/>
        </authorList>
    </citation>
    <scope>IDENTIFICATION</scope>
</reference>
<dbReference type="STRING" id="32507.ENSNBRP00000027752"/>
<evidence type="ECO:0000313" key="6">
    <source>
        <dbReference type="Proteomes" id="UP000261580"/>
    </source>
</evidence>
<dbReference type="InterPro" id="IPR039809">
    <property type="entry name" value="Chemokine_b/g/d"/>
</dbReference>
<dbReference type="Ensembl" id="ENSNBRT00000028476.1">
    <property type="protein sequence ID" value="ENSNBRP00000027752.1"/>
    <property type="gene ID" value="ENSNBRG00000021165.1"/>
</dbReference>